<dbReference type="EC" id="3.4.21.89" evidence="1"/>
<keyword evidence="4" id="KW-1185">Reference proteome</keyword>
<proteinExistence type="predicted"/>
<keyword evidence="2" id="KW-0812">Transmembrane</keyword>
<dbReference type="Proteomes" id="UP001315860">
    <property type="component" value="Chromosome"/>
</dbReference>
<keyword evidence="3" id="KW-0378">Hydrolase</keyword>
<accession>A0ABY5KNA1</accession>
<dbReference type="CDD" id="cd06462">
    <property type="entry name" value="Peptidase_S24_S26"/>
    <property type="match status" value="1"/>
</dbReference>
<feature type="transmembrane region" description="Helical" evidence="2">
    <location>
        <begin position="136"/>
        <end position="156"/>
    </location>
</feature>
<keyword evidence="2" id="KW-1133">Transmembrane helix</keyword>
<dbReference type="RefSeq" id="WP_232416709.1">
    <property type="nucleotide sequence ID" value="NZ_CP101990.1"/>
</dbReference>
<evidence type="ECO:0000313" key="4">
    <source>
        <dbReference type="Proteomes" id="UP001315860"/>
    </source>
</evidence>
<gene>
    <name evidence="3" type="ORF">NP095_06910</name>
</gene>
<evidence type="ECO:0000256" key="2">
    <source>
        <dbReference type="SAM" id="Phobius"/>
    </source>
</evidence>
<evidence type="ECO:0000313" key="3">
    <source>
        <dbReference type="EMBL" id="UUI69818.1"/>
    </source>
</evidence>
<dbReference type="NCBIfam" id="TIGR02228">
    <property type="entry name" value="sigpep_I_arch"/>
    <property type="match status" value="1"/>
</dbReference>
<feature type="transmembrane region" description="Helical" evidence="2">
    <location>
        <begin position="12"/>
        <end position="35"/>
    </location>
</feature>
<feature type="transmembrane region" description="Helical" evidence="2">
    <location>
        <begin position="168"/>
        <end position="189"/>
    </location>
</feature>
<evidence type="ECO:0000256" key="1">
    <source>
        <dbReference type="NCBIfam" id="TIGR02228"/>
    </source>
</evidence>
<dbReference type="InterPro" id="IPR001733">
    <property type="entry name" value="Peptidase_S26B"/>
</dbReference>
<dbReference type="EMBL" id="CP101990">
    <property type="protein sequence ID" value="UUI69818.1"/>
    <property type="molecule type" value="Genomic_DNA"/>
</dbReference>
<dbReference type="GO" id="GO:0009003">
    <property type="term" value="F:signal peptidase activity"/>
    <property type="evidence" value="ECO:0007669"/>
    <property type="project" value="UniProtKB-EC"/>
</dbReference>
<name>A0ABY5KNA1_9ACTN</name>
<reference evidence="3 4" key="1">
    <citation type="submission" date="2022-07" db="EMBL/GenBank/DDBJ databases">
        <title>Novel species in genus Aeromicrobium.</title>
        <authorList>
            <person name="Ye L."/>
        </authorList>
    </citation>
    <scope>NUCLEOTIDE SEQUENCE [LARGE SCALE GENOMIC DNA]</scope>
    <source>
        <strain evidence="4">zg-Y50</strain>
    </source>
</reference>
<sequence length="481" mass="49975">MRRGLGLVGNVVLWVAAVLGAISMVLALATVVAGVQPLIFRSSSMAPAVDAGALALARSVDAQDVKPGDIVSVVNSDGVRVTHRVVKVDQGAGDQVSLTLKGDSNRSPDEEKYLVAEVDRVFFDVPYLGYVANWLASPWAMFAAGIVVALLLASLWSRRSGSGGASAGPGAGTGAGALVAIGLAAASLAPVPRTEAYFSDPATFEAGTVQAHQVRIFDWDAVPCTTNAAGSVTLRYKITSPRYDMTWYRGPKGGAISGTPFLTVVPTTSTIGAVVATTITRAALAGGQPITEGTHVISGRSKLKGAATSAWLSASDRQTEVTVDATTVRCGDINLPPVLAVTGPLDGTTYPSTGAIDDAIEAICGQAAPCGKVTDPNGVYSVEYRLQRANWLSTQCWNPQTDSILPPGFYLTGCGTWRSATTSPVVPNLSGSPLTWQVPIGSGGPGTTFNQAGDYTLYLRITDNASPTRATTERTIRFTVR</sequence>
<organism evidence="3 4">
    <name type="scientific">Aeromicrobium duanguangcaii</name>
    <dbReference type="NCBI Taxonomy" id="2968086"/>
    <lineage>
        <taxon>Bacteria</taxon>
        <taxon>Bacillati</taxon>
        <taxon>Actinomycetota</taxon>
        <taxon>Actinomycetes</taxon>
        <taxon>Propionibacteriales</taxon>
        <taxon>Nocardioidaceae</taxon>
        <taxon>Aeromicrobium</taxon>
    </lineage>
</organism>
<keyword evidence="2" id="KW-0472">Membrane</keyword>
<protein>
    <recommendedName>
        <fullName evidence="1">Signal peptidase I</fullName>
        <ecNumber evidence="1">3.4.21.89</ecNumber>
    </recommendedName>
</protein>